<dbReference type="EMBL" id="CAJOBI010271833">
    <property type="protein sequence ID" value="CAF5138552.1"/>
    <property type="molecule type" value="Genomic_DNA"/>
</dbReference>
<gene>
    <name evidence="2" type="ORF">MBJ925_LOCUS18919</name>
    <name evidence="3" type="ORF">SMN809_LOCUS63306</name>
</gene>
<evidence type="ECO:0000313" key="2">
    <source>
        <dbReference type="EMBL" id="CAF2082339.1"/>
    </source>
</evidence>
<feature type="domain" description="F-box" evidence="1">
    <location>
        <begin position="5"/>
        <end position="52"/>
    </location>
</feature>
<name>A0A816SKU3_9BILA</name>
<sequence length="141" mass="16110">MCQRIAHLLDLPIEILFLILKKLDNIDVLYSLFGINNQRLDIVAQQQIFSNILSFVAISQSTDDICSISDSILNRFRIDILPRIQQNVKSLSVESASIECILGSGIYPSLTELEIFNFNREIVPRYFTGEIFMSVELKRLA</sequence>
<dbReference type="AlphaFoldDB" id="A0A816SKU3"/>
<dbReference type="Proteomes" id="UP000676336">
    <property type="component" value="Unassembled WGS sequence"/>
</dbReference>
<dbReference type="InterPro" id="IPR001810">
    <property type="entry name" value="F-box_dom"/>
</dbReference>
<organism evidence="2 4">
    <name type="scientific">Rotaria magnacalcarata</name>
    <dbReference type="NCBI Taxonomy" id="392030"/>
    <lineage>
        <taxon>Eukaryota</taxon>
        <taxon>Metazoa</taxon>
        <taxon>Spiralia</taxon>
        <taxon>Gnathifera</taxon>
        <taxon>Rotifera</taxon>
        <taxon>Eurotatoria</taxon>
        <taxon>Bdelloidea</taxon>
        <taxon>Philodinida</taxon>
        <taxon>Philodinidae</taxon>
        <taxon>Rotaria</taxon>
    </lineage>
</organism>
<dbReference type="Proteomes" id="UP000663824">
    <property type="component" value="Unassembled WGS sequence"/>
</dbReference>
<dbReference type="EMBL" id="CAJNRE010009460">
    <property type="protein sequence ID" value="CAF2082339.1"/>
    <property type="molecule type" value="Genomic_DNA"/>
</dbReference>
<evidence type="ECO:0000313" key="4">
    <source>
        <dbReference type="Proteomes" id="UP000663824"/>
    </source>
</evidence>
<dbReference type="PROSITE" id="PS50181">
    <property type="entry name" value="FBOX"/>
    <property type="match status" value="1"/>
</dbReference>
<evidence type="ECO:0000313" key="3">
    <source>
        <dbReference type="EMBL" id="CAF5138552.1"/>
    </source>
</evidence>
<accession>A0A816SKU3</accession>
<reference evidence="2" key="1">
    <citation type="submission" date="2021-02" db="EMBL/GenBank/DDBJ databases">
        <authorList>
            <person name="Nowell W R."/>
        </authorList>
    </citation>
    <scope>NUCLEOTIDE SEQUENCE</scope>
</reference>
<evidence type="ECO:0000259" key="1">
    <source>
        <dbReference type="PROSITE" id="PS50181"/>
    </source>
</evidence>
<protein>
    <recommendedName>
        <fullName evidence="1">F-box domain-containing protein</fullName>
    </recommendedName>
</protein>
<proteinExistence type="predicted"/>
<comment type="caution">
    <text evidence="2">The sequence shown here is derived from an EMBL/GenBank/DDBJ whole genome shotgun (WGS) entry which is preliminary data.</text>
</comment>